<accession>A0ABU8PLF6</accession>
<reference evidence="1 2" key="1">
    <citation type="submission" date="2023-12" db="EMBL/GenBank/DDBJ databases">
        <title>Gut-associated functions are favored during microbiome assembly across C. elegans life.</title>
        <authorList>
            <person name="Zimmermann J."/>
        </authorList>
    </citation>
    <scope>NUCLEOTIDE SEQUENCE [LARGE SCALE GENOMIC DNA]</scope>
    <source>
        <strain evidence="1 2">MYb71</strain>
    </source>
</reference>
<comment type="caution">
    <text evidence="1">The sequence shown here is derived from an EMBL/GenBank/DDBJ whole genome shotgun (WGS) entry which is preliminary data.</text>
</comment>
<evidence type="ECO:0000313" key="1">
    <source>
        <dbReference type="EMBL" id="MEJ5022876.1"/>
    </source>
</evidence>
<evidence type="ECO:0000313" key="2">
    <source>
        <dbReference type="Proteomes" id="UP001375812"/>
    </source>
</evidence>
<dbReference type="EMBL" id="JBBGZH010000003">
    <property type="protein sequence ID" value="MEJ5022876.1"/>
    <property type="molecule type" value="Genomic_DNA"/>
</dbReference>
<dbReference type="Proteomes" id="UP001375812">
    <property type="component" value="Unassembled WGS sequence"/>
</dbReference>
<protein>
    <submittedName>
        <fullName evidence="1">Uncharacterized protein</fullName>
    </submittedName>
</protein>
<keyword evidence="2" id="KW-1185">Reference proteome</keyword>
<proteinExistence type="predicted"/>
<sequence>MQQVGRTISGATALRTIRQGGLCPLFAAACPLSPGLTCDAAGAGAGLLPHGQEQDRFAGKGKMEIEMVKSGEEMPVRLVVVTDAHMQAFGKRTGQRVVGENSDDLFDADHAKRLLELAAAETNARRVVIDYRPGNVADAIDKLVYIAAFLISGRSKLAKDEMRKVLRSVENLD</sequence>
<name>A0ABU8PLF6_9HYPH</name>
<organism evidence="1 2">
    <name type="scientific">Ochrobactrum vermis</name>
    <dbReference type="NCBI Taxonomy" id="1827297"/>
    <lineage>
        <taxon>Bacteria</taxon>
        <taxon>Pseudomonadati</taxon>
        <taxon>Pseudomonadota</taxon>
        <taxon>Alphaproteobacteria</taxon>
        <taxon>Hyphomicrobiales</taxon>
        <taxon>Brucellaceae</taxon>
        <taxon>Brucella/Ochrobactrum group</taxon>
        <taxon>Ochrobactrum</taxon>
    </lineage>
</organism>
<dbReference type="PROSITE" id="PS51257">
    <property type="entry name" value="PROKAR_LIPOPROTEIN"/>
    <property type="match status" value="1"/>
</dbReference>
<gene>
    <name evidence="1" type="ORF">WH297_24515</name>
</gene>
<dbReference type="RefSeq" id="WP_181153524.1">
    <property type="nucleotide sequence ID" value="NZ_JBBGZH010000003.1"/>
</dbReference>